<gene>
    <name evidence="1" type="ORF">FHX78_116975</name>
</gene>
<sequence length="61" mass="6768">MLGDEGCRGAGGTVRTPCWGGWETLSIGQQAVNRSDAKIRTFVEQAMATLKSWRLLRKLRC</sequence>
<name>A0A561TS47_9ACTN</name>
<evidence type="ECO:0000313" key="2">
    <source>
        <dbReference type="Proteomes" id="UP000316603"/>
    </source>
</evidence>
<protein>
    <recommendedName>
        <fullName evidence="3">DDE superfamily endonuclease</fullName>
    </recommendedName>
</protein>
<evidence type="ECO:0008006" key="3">
    <source>
        <dbReference type="Google" id="ProtNLM"/>
    </source>
</evidence>
<comment type="caution">
    <text evidence="1">The sequence shown here is derived from an EMBL/GenBank/DDBJ whole genome shotgun (WGS) entry which is preliminary data.</text>
</comment>
<keyword evidence="2" id="KW-1185">Reference proteome</keyword>
<proteinExistence type="predicted"/>
<dbReference type="AlphaFoldDB" id="A0A561TS47"/>
<evidence type="ECO:0000313" key="1">
    <source>
        <dbReference type="EMBL" id="TWF89926.1"/>
    </source>
</evidence>
<reference evidence="1 2" key="1">
    <citation type="submission" date="2019-06" db="EMBL/GenBank/DDBJ databases">
        <title>Sequencing the genomes of 1000 actinobacteria strains.</title>
        <authorList>
            <person name="Klenk H.-P."/>
        </authorList>
    </citation>
    <scope>NUCLEOTIDE SEQUENCE [LARGE SCALE GENOMIC DNA]</scope>
    <source>
        <strain evidence="1 2">DSM 41695</strain>
    </source>
</reference>
<organism evidence="1 2">
    <name type="scientific">Streptomyces capillispiralis</name>
    <dbReference type="NCBI Taxonomy" id="68182"/>
    <lineage>
        <taxon>Bacteria</taxon>
        <taxon>Bacillati</taxon>
        <taxon>Actinomycetota</taxon>
        <taxon>Actinomycetes</taxon>
        <taxon>Kitasatosporales</taxon>
        <taxon>Streptomycetaceae</taxon>
        <taxon>Streptomyces</taxon>
    </lineage>
</organism>
<dbReference type="EMBL" id="VIWV01000001">
    <property type="protein sequence ID" value="TWF89926.1"/>
    <property type="molecule type" value="Genomic_DNA"/>
</dbReference>
<dbReference type="Proteomes" id="UP000316603">
    <property type="component" value="Unassembled WGS sequence"/>
</dbReference>
<accession>A0A561TS47</accession>